<dbReference type="Proteomes" id="UP000887568">
    <property type="component" value="Unplaced"/>
</dbReference>
<name>A0A914B9J4_PATMI</name>
<dbReference type="InterPro" id="IPR013083">
    <property type="entry name" value="Znf_RING/FYVE/PHD"/>
</dbReference>
<dbReference type="InterPro" id="IPR017907">
    <property type="entry name" value="Znf_RING_CS"/>
</dbReference>
<evidence type="ECO:0000259" key="6">
    <source>
        <dbReference type="PROSITE" id="PS50119"/>
    </source>
</evidence>
<dbReference type="PROSITE" id="PS00518">
    <property type="entry name" value="ZF_RING_1"/>
    <property type="match status" value="1"/>
</dbReference>
<dbReference type="OMA" id="CETCCEL"/>
<dbReference type="InterPro" id="IPR001841">
    <property type="entry name" value="Znf_RING"/>
</dbReference>
<dbReference type="Gene3D" id="2.120.10.30">
    <property type="entry name" value="TolB, C-terminal domain"/>
    <property type="match status" value="1"/>
</dbReference>
<keyword evidence="8" id="KW-1185">Reference proteome</keyword>
<evidence type="ECO:0000313" key="7">
    <source>
        <dbReference type="EnsemblMetazoa" id="XP_038072776.1"/>
    </source>
</evidence>
<keyword evidence="3" id="KW-0862">Zinc</keyword>
<dbReference type="PROSITE" id="PS50119">
    <property type="entry name" value="ZF_BBOX"/>
    <property type="match status" value="1"/>
</dbReference>
<evidence type="ECO:0008006" key="9">
    <source>
        <dbReference type="Google" id="ProtNLM"/>
    </source>
</evidence>
<dbReference type="SUPFAM" id="SSF101898">
    <property type="entry name" value="NHL repeat"/>
    <property type="match status" value="1"/>
</dbReference>
<protein>
    <recommendedName>
        <fullName evidence="9">Tripartite motif-containing protein 2-like</fullName>
    </recommendedName>
</protein>
<sequence>MLYFDRTTGNIESMAVGGTHRSILMKFGKEHLQCSICQDFLKTPKTLSCLHSFCEECLFLYQKSPQRSILCPLCRKETSSPKGGVRKLVTDFKLACMIEEVVRAKDTQTIPTCSSHAGRKCVVFCETCCELICLTCLTKSNRHRKHEVGEVSQETEVARKRQLMTEHQAKYEEKLAENDVALTTAGVLGKDLSKVVQKLRKEVEVKANEETAKIAAAKKCLLDDIHQFEKERERLLNGYTEDLKSRKETLQQIIGHSENVLHLCNDYEFLRGFSRVSSDLRVFTAHPDPNIDENVSVLEFRPSTPLGSTYLGSLLRTTQWKLRAESSHSKNSGGRGVTTGRDGSVLVADLWNRQIVTFASSESLPTFKSIKTRPRDVAVTNHHLVVVDDTAFVKMFSLTESGAHFQFPTVPCEVSNDHVDLRSVAVDGSGHIVVGDVKRKVLTEHKPRDGAIVRVLQLETPPEFLAINSVSHTLVSGEYSGIAQGVNQGDTVFTIMPTIKGTRVRCCTGVSWGKHGLIYIAMHNKTTGSGHVHMYDALGRFVKCIIQGLYLPQGIGLTEDDKQIVVADYDNIKVYTKENLQT</sequence>
<evidence type="ECO:0000256" key="1">
    <source>
        <dbReference type="ARBA" id="ARBA00022723"/>
    </source>
</evidence>
<dbReference type="Gene3D" id="3.30.40.10">
    <property type="entry name" value="Zinc/RING finger domain, C3HC4 (zinc finger)"/>
    <property type="match status" value="1"/>
</dbReference>
<dbReference type="InterPro" id="IPR047153">
    <property type="entry name" value="TRIM45/56/19-like"/>
</dbReference>
<dbReference type="OrthoDB" id="6105938at2759"/>
<dbReference type="RefSeq" id="XP_038072776.1">
    <property type="nucleotide sequence ID" value="XM_038216848.1"/>
</dbReference>
<reference evidence="7" key="1">
    <citation type="submission" date="2022-11" db="UniProtKB">
        <authorList>
            <consortium name="EnsemblMetazoa"/>
        </authorList>
    </citation>
    <scope>IDENTIFICATION</scope>
</reference>
<dbReference type="SMART" id="SM00184">
    <property type="entry name" value="RING"/>
    <property type="match status" value="1"/>
</dbReference>
<dbReference type="Pfam" id="PF00097">
    <property type="entry name" value="zf-C3HC4"/>
    <property type="match status" value="1"/>
</dbReference>
<keyword evidence="1" id="KW-0479">Metal-binding</keyword>
<evidence type="ECO:0000256" key="2">
    <source>
        <dbReference type="ARBA" id="ARBA00022771"/>
    </source>
</evidence>
<evidence type="ECO:0000259" key="5">
    <source>
        <dbReference type="PROSITE" id="PS50089"/>
    </source>
</evidence>
<dbReference type="Pfam" id="PF00643">
    <property type="entry name" value="zf-B_box"/>
    <property type="match status" value="1"/>
</dbReference>
<evidence type="ECO:0000256" key="3">
    <source>
        <dbReference type="ARBA" id="ARBA00022833"/>
    </source>
</evidence>
<organism evidence="7 8">
    <name type="scientific">Patiria miniata</name>
    <name type="common">Bat star</name>
    <name type="synonym">Asterina miniata</name>
    <dbReference type="NCBI Taxonomy" id="46514"/>
    <lineage>
        <taxon>Eukaryota</taxon>
        <taxon>Metazoa</taxon>
        <taxon>Echinodermata</taxon>
        <taxon>Eleutherozoa</taxon>
        <taxon>Asterozoa</taxon>
        <taxon>Asteroidea</taxon>
        <taxon>Valvatacea</taxon>
        <taxon>Valvatida</taxon>
        <taxon>Asterinidae</taxon>
        <taxon>Patiria</taxon>
    </lineage>
</organism>
<keyword evidence="2 4" id="KW-0863">Zinc-finger</keyword>
<dbReference type="SUPFAM" id="SSF57845">
    <property type="entry name" value="B-box zinc-binding domain"/>
    <property type="match status" value="1"/>
</dbReference>
<dbReference type="Gene3D" id="3.30.160.60">
    <property type="entry name" value="Classic Zinc Finger"/>
    <property type="match status" value="1"/>
</dbReference>
<dbReference type="SUPFAM" id="SSF57850">
    <property type="entry name" value="RING/U-box"/>
    <property type="match status" value="1"/>
</dbReference>
<evidence type="ECO:0000313" key="8">
    <source>
        <dbReference type="Proteomes" id="UP000887568"/>
    </source>
</evidence>
<dbReference type="InterPro" id="IPR011042">
    <property type="entry name" value="6-blade_b-propeller_TolB-like"/>
</dbReference>
<proteinExistence type="predicted"/>
<dbReference type="EnsemblMetazoa" id="XM_038216848.1">
    <property type="protein sequence ID" value="XP_038072776.1"/>
    <property type="gene ID" value="LOC119741151"/>
</dbReference>
<dbReference type="InterPro" id="IPR018957">
    <property type="entry name" value="Znf_C3HC4_RING-type"/>
</dbReference>
<dbReference type="CDD" id="cd19756">
    <property type="entry name" value="Bbox2"/>
    <property type="match status" value="1"/>
</dbReference>
<feature type="domain" description="B box-type" evidence="6">
    <location>
        <begin position="108"/>
        <end position="151"/>
    </location>
</feature>
<feature type="domain" description="RING-type" evidence="5">
    <location>
        <begin position="34"/>
        <end position="75"/>
    </location>
</feature>
<dbReference type="PANTHER" id="PTHR25462:SF296">
    <property type="entry name" value="MEIOTIC P26, ISOFORM F"/>
    <property type="match status" value="1"/>
</dbReference>
<dbReference type="GeneID" id="119741151"/>
<dbReference type="GO" id="GO:0008270">
    <property type="term" value="F:zinc ion binding"/>
    <property type="evidence" value="ECO:0007669"/>
    <property type="project" value="UniProtKB-KW"/>
</dbReference>
<dbReference type="PROSITE" id="PS50089">
    <property type="entry name" value="ZF_RING_2"/>
    <property type="match status" value="1"/>
</dbReference>
<accession>A0A914B9J4</accession>
<evidence type="ECO:0000256" key="4">
    <source>
        <dbReference type="PROSITE-ProRule" id="PRU00024"/>
    </source>
</evidence>
<dbReference type="PANTHER" id="PTHR25462">
    <property type="entry name" value="BONUS, ISOFORM C-RELATED"/>
    <property type="match status" value="1"/>
</dbReference>
<dbReference type="InterPro" id="IPR000315">
    <property type="entry name" value="Znf_B-box"/>
</dbReference>
<dbReference type="AlphaFoldDB" id="A0A914B9J4"/>